<proteinExistence type="predicted"/>
<dbReference type="GO" id="GO:0005524">
    <property type="term" value="F:ATP binding"/>
    <property type="evidence" value="ECO:0007669"/>
    <property type="project" value="UniProtKB-KW"/>
</dbReference>
<accession>A0A524RME7</accession>
<gene>
    <name evidence="3" type="ORF">ERJ67_07705</name>
</gene>
<dbReference type="Pfam" id="PF18731">
    <property type="entry name" value="HEPN_Swt1"/>
    <property type="match status" value="1"/>
</dbReference>
<evidence type="ECO:0000259" key="2">
    <source>
        <dbReference type="Pfam" id="PF18731"/>
    </source>
</evidence>
<evidence type="ECO:0000313" key="3">
    <source>
        <dbReference type="EMBL" id="TGG91622.1"/>
    </source>
</evidence>
<evidence type="ECO:0000256" key="1">
    <source>
        <dbReference type="SAM" id="MobiDB-lite"/>
    </source>
</evidence>
<feature type="domain" description="Swt1-like HEPN" evidence="2">
    <location>
        <begin position="11"/>
        <end position="113"/>
    </location>
</feature>
<dbReference type="AlphaFoldDB" id="A0A524RME7"/>
<feature type="compositionally biased region" description="Pro residues" evidence="1">
    <location>
        <begin position="1009"/>
        <end position="1018"/>
    </location>
</feature>
<evidence type="ECO:0000313" key="4">
    <source>
        <dbReference type="Proteomes" id="UP000317990"/>
    </source>
</evidence>
<keyword evidence="3" id="KW-0547">Nucleotide-binding</keyword>
<reference evidence="3 4" key="1">
    <citation type="journal article" date="2019" name="mSystems">
        <title>Life at home and on the roam: Genomic adaptions reflect the dual lifestyle of an intracellular, facultative symbiont.</title>
        <authorList>
            <person name="Burgsdorf I."/>
        </authorList>
    </citation>
    <scope>NUCLEOTIDE SEQUENCE [LARGE SCALE GENOMIC DNA]</scope>
    <source>
        <strain evidence="3">277cV</strain>
    </source>
</reference>
<dbReference type="Proteomes" id="UP000317990">
    <property type="component" value="Unassembled WGS sequence"/>
</dbReference>
<keyword evidence="3" id="KW-0067">ATP-binding</keyword>
<feature type="compositionally biased region" description="Low complexity" evidence="1">
    <location>
        <begin position="982"/>
        <end position="994"/>
    </location>
</feature>
<name>A0A524RME7_9CHRO</name>
<protein>
    <submittedName>
        <fullName evidence="3">ATP-binding protein</fullName>
    </submittedName>
</protein>
<dbReference type="InterPro" id="IPR041650">
    <property type="entry name" value="HEPN_Swt1"/>
</dbReference>
<dbReference type="EMBL" id="SRMO01000072">
    <property type="protein sequence ID" value="TGG91622.1"/>
    <property type="molecule type" value="Genomic_DNA"/>
</dbReference>
<sequence length="1109" mass="123269">MALSNRDRLGKALDLLRDGLLPYISRQLYDDIGSNWQDRLPPAASNLQDVAVLLGLFIQHWQTVFKRLLSQSDRAYVSELKEARNKWAHSQPMSSDDVDRCLDTAVRLCRSINASKQADAIRSIREELQQQVFAERARNRTRYQVSIENCIQPGLKPWREVITPHPDVIRGSYQQAEFAADLDLVQRGIGSVEYSDPEEFYRRTFITDGLEDLLRIALQRFNRLGGEPVIELQTNFGGGKTHSMLALYHLCSGLPLSRLEGADQVASELGINLLPRASRAVLVGTAFDPSQRASKADGTEVHTLWGELAWQLGGSEGYARIGESDRQGVAPGARALAALFEAHSPCLILVDEWVAYARNLVSKADLPAGSFDTQLTFAQQLTEATKQVADALLLISVPRSDNEIGGSDGQRACDALKNVVSRLAYQWRPARRNESFEIVRRRLFEPIGTREGGTCRDAVVRAFSEMYAGNKADFPSKAREPGYRDLLTSAYPIHPELFDRLYEEWSSLDRFQRTRGVLRLLALTIEGLWKGQSKDLLIMPSSMPIDDNGVRNELVRFLDDKWDPIISQDVDGDRSIPTRLDADNPNFGRVSACKRVARSLYIGTAPGARRERKGIDDQQVKLACVMPGEPIAVFGDALGRIADRGRYIQQDGERYWIDISPNLNRTAEEYRESWLRRREELLAELDRQLAGEAARRGGFAGVHAAQVDSSGIPDDPATRLVLLAAQYSHRRGVEDSQARQWAASCLQSKGNSPRRYANTLVFLAADEQNLEDLLEALADRRAWQRLIEEKLLLNLTVNQEKQANSKIEEASQAIAARIPETWRHLLVPYQSEPGPDAASWDEKRLSGGKGSLAERACRKCIQEDLLADQLGARPIRDRLDAFLWKDKAHLQVRDLVDWCHKYLYLPRVSKDQVILDALVNPQAALTGEATFHLADGIDEASSRYSGLRPQQAPDGQRPSLTSLIVKEEVAQAQIEADRKAAEQASSQASGQEGQTGIDGHQPTGTGTPAPGPAMPAPPGSDRSTAPANPAKPRLPSRYVASLKLDPIRAGLQMSRFMEEVMSNLQALPDARIEMTLEVQVNAPGGIDDQTARVVLENAATLKLDQSELY</sequence>
<dbReference type="Pfam" id="PF04465">
    <property type="entry name" value="DUF499"/>
    <property type="match status" value="1"/>
</dbReference>
<organism evidence="3 4">
    <name type="scientific">Aphanocapsa feldmannii 277cV</name>
    <dbReference type="NCBI Taxonomy" id="2507553"/>
    <lineage>
        <taxon>Bacteria</taxon>
        <taxon>Bacillati</taxon>
        <taxon>Cyanobacteriota</taxon>
        <taxon>Cyanophyceae</taxon>
        <taxon>Oscillatoriophycideae</taxon>
        <taxon>Chroococcales</taxon>
        <taxon>Microcystaceae</taxon>
        <taxon>Aphanocapsa</taxon>
    </lineage>
</organism>
<dbReference type="InterPro" id="IPR007555">
    <property type="entry name" value="DUF499"/>
</dbReference>
<feature type="region of interest" description="Disordered" evidence="1">
    <location>
        <begin position="974"/>
        <end position="1034"/>
    </location>
</feature>
<comment type="caution">
    <text evidence="3">The sequence shown here is derived from an EMBL/GenBank/DDBJ whole genome shotgun (WGS) entry which is preliminary data.</text>
</comment>